<feature type="compositionally biased region" description="Polar residues" evidence="2">
    <location>
        <begin position="65"/>
        <end position="78"/>
    </location>
</feature>
<evidence type="ECO:0000313" key="7">
    <source>
        <dbReference type="Proteomes" id="UP000037923"/>
    </source>
</evidence>
<feature type="region of interest" description="Disordered" evidence="2">
    <location>
        <begin position="45"/>
        <end position="78"/>
    </location>
</feature>
<gene>
    <name evidence="6" type="ORF">ABB37_09602</name>
</gene>
<dbReference type="InterPro" id="IPR002625">
    <property type="entry name" value="Smr_dom"/>
</dbReference>
<dbReference type="SMART" id="SM01162">
    <property type="entry name" value="DUF1771"/>
    <property type="match status" value="1"/>
</dbReference>
<dbReference type="Gene3D" id="3.30.1370.110">
    <property type="match status" value="1"/>
</dbReference>
<dbReference type="OMA" id="NRMAMLA"/>
<dbReference type="InterPro" id="IPR003892">
    <property type="entry name" value="CUE"/>
</dbReference>
<feature type="compositionally biased region" description="Low complexity" evidence="2">
    <location>
        <begin position="703"/>
        <end position="712"/>
    </location>
</feature>
<dbReference type="PANTHER" id="PTHR46535:SF1">
    <property type="entry name" value="NEDD4-BINDING PROTEIN 2"/>
    <property type="match status" value="1"/>
</dbReference>
<protein>
    <submittedName>
        <fullName evidence="6">Uncharacterized protein</fullName>
    </submittedName>
</protein>
<dbReference type="CDD" id="cd14270">
    <property type="entry name" value="UBA"/>
    <property type="match status" value="1"/>
</dbReference>
<keyword evidence="1" id="KW-0863">Zinc-finger</keyword>
<feature type="domain" description="Smr" evidence="5">
    <location>
        <begin position="813"/>
        <end position="890"/>
    </location>
</feature>
<dbReference type="PROSITE" id="PS50828">
    <property type="entry name" value="SMR"/>
    <property type="match status" value="1"/>
</dbReference>
<dbReference type="EMBL" id="LGTL01000033">
    <property type="protein sequence ID" value="KPA73663.1"/>
    <property type="molecule type" value="Genomic_DNA"/>
</dbReference>
<dbReference type="GO" id="GO:0004519">
    <property type="term" value="F:endonuclease activity"/>
    <property type="evidence" value="ECO:0007669"/>
    <property type="project" value="TreeGrafter"/>
</dbReference>
<dbReference type="InterPro" id="IPR013899">
    <property type="entry name" value="DUF1771"/>
</dbReference>
<dbReference type="InterPro" id="IPR015940">
    <property type="entry name" value="UBA"/>
</dbReference>
<dbReference type="PANTHER" id="PTHR46535">
    <property type="entry name" value="NEDD4-BINDING PROTEIN 2"/>
    <property type="match status" value="1"/>
</dbReference>
<reference evidence="6 7" key="1">
    <citation type="submission" date="2015-07" db="EMBL/GenBank/DDBJ databases">
        <title>High-quality genome of monoxenous trypanosomatid Leptomonas pyrrhocoris.</title>
        <authorList>
            <person name="Flegontov P."/>
            <person name="Butenko A."/>
            <person name="Firsov S."/>
            <person name="Vlcek C."/>
            <person name="Logacheva M.D."/>
            <person name="Field M."/>
            <person name="Filatov D."/>
            <person name="Flegontova O."/>
            <person name="Gerasimov E."/>
            <person name="Jackson A.P."/>
            <person name="Kelly S."/>
            <person name="Opperdoes F."/>
            <person name="O'Reilly A."/>
            <person name="Votypka J."/>
            <person name="Yurchenko V."/>
            <person name="Lukes J."/>
        </authorList>
    </citation>
    <scope>NUCLEOTIDE SEQUENCE [LARGE SCALE GENOMIC DNA]</scope>
    <source>
        <strain evidence="6">H10</strain>
    </source>
</reference>
<evidence type="ECO:0000313" key="6">
    <source>
        <dbReference type="EMBL" id="KPA73663.1"/>
    </source>
</evidence>
<dbReference type="InterPro" id="IPR036063">
    <property type="entry name" value="Smr_dom_sf"/>
</dbReference>
<accession>A0A0M9FQ24</accession>
<evidence type="ECO:0000259" key="4">
    <source>
        <dbReference type="PROSITE" id="PS50103"/>
    </source>
</evidence>
<dbReference type="RefSeq" id="XP_015652102.1">
    <property type="nucleotide sequence ID" value="XM_015809166.1"/>
</dbReference>
<feature type="compositionally biased region" description="Low complexity" evidence="2">
    <location>
        <begin position="402"/>
        <end position="411"/>
    </location>
</feature>
<evidence type="ECO:0000256" key="2">
    <source>
        <dbReference type="SAM" id="MobiDB-lite"/>
    </source>
</evidence>
<dbReference type="GO" id="GO:0043130">
    <property type="term" value="F:ubiquitin binding"/>
    <property type="evidence" value="ECO:0007669"/>
    <property type="project" value="InterPro"/>
</dbReference>
<dbReference type="SMART" id="SM00356">
    <property type="entry name" value="ZnF_C3H1"/>
    <property type="match status" value="4"/>
</dbReference>
<dbReference type="SMART" id="SM00463">
    <property type="entry name" value="SMR"/>
    <property type="match status" value="1"/>
</dbReference>
<feature type="domain" description="UBA" evidence="3">
    <location>
        <begin position="2"/>
        <end position="44"/>
    </location>
</feature>
<keyword evidence="1" id="KW-0479">Metal-binding</keyword>
<dbReference type="Pfam" id="PF08590">
    <property type="entry name" value="DUF1771"/>
    <property type="match status" value="1"/>
</dbReference>
<organism evidence="6 7">
    <name type="scientific">Leptomonas pyrrhocoris</name>
    <name type="common">Firebug parasite</name>
    <dbReference type="NCBI Taxonomy" id="157538"/>
    <lineage>
        <taxon>Eukaryota</taxon>
        <taxon>Discoba</taxon>
        <taxon>Euglenozoa</taxon>
        <taxon>Kinetoplastea</taxon>
        <taxon>Metakinetoplastina</taxon>
        <taxon>Trypanosomatida</taxon>
        <taxon>Trypanosomatidae</taxon>
        <taxon>Leishmaniinae</taxon>
        <taxon>Leptomonas</taxon>
    </lineage>
</organism>
<dbReference type="GO" id="GO:0005634">
    <property type="term" value="C:nucleus"/>
    <property type="evidence" value="ECO:0007669"/>
    <property type="project" value="TreeGrafter"/>
</dbReference>
<dbReference type="PROSITE" id="PS50030">
    <property type="entry name" value="UBA"/>
    <property type="match status" value="1"/>
</dbReference>
<evidence type="ECO:0000259" key="5">
    <source>
        <dbReference type="PROSITE" id="PS50828"/>
    </source>
</evidence>
<dbReference type="PROSITE" id="PS50103">
    <property type="entry name" value="ZF_C3H1"/>
    <property type="match status" value="2"/>
</dbReference>
<feature type="zinc finger region" description="C3H1-type" evidence="1">
    <location>
        <begin position="137"/>
        <end position="164"/>
    </location>
</feature>
<dbReference type="SUPFAM" id="SSF160443">
    <property type="entry name" value="SMR domain-like"/>
    <property type="match status" value="1"/>
</dbReference>
<feature type="region of interest" description="Disordered" evidence="2">
    <location>
        <begin position="215"/>
        <end position="292"/>
    </location>
</feature>
<dbReference type="SMART" id="SM00546">
    <property type="entry name" value="CUE"/>
    <property type="match status" value="1"/>
</dbReference>
<evidence type="ECO:0000256" key="1">
    <source>
        <dbReference type="PROSITE-ProRule" id="PRU00723"/>
    </source>
</evidence>
<proteinExistence type="predicted"/>
<evidence type="ECO:0000259" key="3">
    <source>
        <dbReference type="PROSITE" id="PS50030"/>
    </source>
</evidence>
<dbReference type="Proteomes" id="UP000037923">
    <property type="component" value="Unassembled WGS sequence"/>
</dbReference>
<dbReference type="GeneID" id="26909885"/>
<feature type="compositionally biased region" description="Gly residues" evidence="2">
    <location>
        <begin position="422"/>
        <end position="443"/>
    </location>
</feature>
<dbReference type="AlphaFoldDB" id="A0A0M9FQ24"/>
<keyword evidence="7" id="KW-1185">Reference proteome</keyword>
<dbReference type="OrthoDB" id="3231855at2759"/>
<comment type="caution">
    <text evidence="6">The sequence shown here is derived from an EMBL/GenBank/DDBJ whole genome shotgun (WGS) entry which is preliminary data.</text>
</comment>
<feature type="zinc finger region" description="C3H1-type" evidence="1">
    <location>
        <begin position="351"/>
        <end position="379"/>
    </location>
</feature>
<dbReference type="InterPro" id="IPR052772">
    <property type="entry name" value="Endo/PolyKinase_Domain-Protein"/>
</dbReference>
<feature type="region of interest" description="Disordered" evidence="2">
    <location>
        <begin position="684"/>
        <end position="718"/>
    </location>
</feature>
<feature type="domain" description="C3H1-type" evidence="4">
    <location>
        <begin position="137"/>
        <end position="164"/>
    </location>
</feature>
<name>A0A0M9FQ24_LEPPY</name>
<dbReference type="VEuPathDB" id="TriTrypDB:LpyrH10_33_0100"/>
<sequence>MKNDSRGGKLGELMAKGFSKTKCTQALKDAGNNATLALRLLERQKQQNELSHAPPRSADAKLVASNGQATSGGAASSPLTCSAAASIPSLHRARSGGAGALPLTDAQKKLQRQRERRHPCVVQYGSCQYGDFCLLKDFPGDVCVQHFQGCCIYGSSCRHRHCVDGVDVREVLREAQAAEAAALQLFYKDGATYRVEEGDGDTKVQVATLVERNAVDDPSHYPTTAPEDATVRRTSGPGFPSPLANAHWHADPSQRGGTTVVATADDDGDGEEGRDEDFGDDDSGGPLAAAQHPTPFLDRARAGAAPAAARASSAGVVGGGGGGAARPPRRRHPCIAQYGSCKYGDACLHADRDADVCVHYLHGRCRFSAADCKYRHESAAEYQRALRLRAGLDDDAAEPRRTSSSTTAAAAHVTRPKKRLQGIGGMGMGGDGGSNSLSNGGGGRGEEQAGAKQVSAATTASPLPSFDDLNALSATPSSETSSPPDPHISDAETRVFLWLVEAYPAVEPAVVLQTLRLCGGDPVKASDMIGQFGSALMSLTEGDDIAAALALAAADEAAERETATAAAHNSLLTLVMLFPSVEVAAVEAVLTQQKNDFAAAYNVLLCAQEKMVRAALWRGSSAALSPADQLRVEKLYRMFPGLHSDIVRSAFCATGHDWSGTTTALNELTKELLSLEAVEAPTGPVVWRPPTAKGERCGDGDAPVRAASSAAPPFAPSVGETSADAYEAYRAAEKDILSYGDWRQVRQQAYLLNSQRIRVLGQASAAFHQGDGRTAKLLSREGHRMTVEYNRLNRMAMLALEQERLRTDATSTLDLHGFHTAEVHDIVVRRVEVCQRKRVGRLRLVVGEGLHSKRGRTTLYPVLMEELRTDAYLKSATKVKSVKPGYVDVAVLLPAKDS</sequence>
<feature type="domain" description="C3H1-type" evidence="4">
    <location>
        <begin position="351"/>
        <end position="379"/>
    </location>
</feature>
<feature type="region of interest" description="Disordered" evidence="2">
    <location>
        <begin position="310"/>
        <end position="331"/>
    </location>
</feature>
<feature type="compositionally biased region" description="Acidic residues" evidence="2">
    <location>
        <begin position="264"/>
        <end position="283"/>
    </location>
</feature>
<dbReference type="GO" id="GO:0008270">
    <property type="term" value="F:zinc ion binding"/>
    <property type="evidence" value="ECO:0007669"/>
    <property type="project" value="UniProtKB-KW"/>
</dbReference>
<dbReference type="InterPro" id="IPR000571">
    <property type="entry name" value="Znf_CCCH"/>
</dbReference>
<feature type="region of interest" description="Disordered" evidence="2">
    <location>
        <begin position="393"/>
        <end position="488"/>
    </location>
</feature>
<feature type="compositionally biased region" description="Low complexity" evidence="2">
    <location>
        <begin position="473"/>
        <end position="482"/>
    </location>
</feature>
<keyword evidence="1" id="KW-0862">Zinc</keyword>